<dbReference type="Gene3D" id="3.30.70.240">
    <property type="match status" value="1"/>
</dbReference>
<dbReference type="Proteomes" id="UP000254263">
    <property type="component" value="Unassembled WGS sequence"/>
</dbReference>
<dbReference type="PANTHER" id="PTHR34405">
    <property type="entry name" value="CRISPR-ASSOCIATED ENDORIBONUCLEASE CAS2"/>
    <property type="match status" value="1"/>
</dbReference>
<reference evidence="11 12" key="1">
    <citation type="submission" date="2018-06" db="EMBL/GenBank/DDBJ databases">
        <authorList>
            <consortium name="Pathogen Informatics"/>
            <person name="Doyle S."/>
        </authorList>
    </citation>
    <scope>NUCLEOTIDE SEQUENCE [LARGE SCALE GENOMIC DNA]</scope>
    <source>
        <strain evidence="11 12">NCTC13100</strain>
    </source>
</reference>
<dbReference type="PIRSF" id="PIRSF032582">
    <property type="entry name" value="Cas2"/>
    <property type="match status" value="1"/>
</dbReference>
<evidence type="ECO:0000313" key="12">
    <source>
        <dbReference type="Proteomes" id="UP000254263"/>
    </source>
</evidence>
<protein>
    <recommendedName>
        <fullName evidence="9">CRISPR-associated endoribonuclease Cas2</fullName>
        <ecNumber evidence="9">3.1.-.-</ecNumber>
    </recommendedName>
</protein>
<dbReference type="EMBL" id="UGTI01000001">
    <property type="protein sequence ID" value="SUB78268.1"/>
    <property type="molecule type" value="Genomic_DNA"/>
</dbReference>
<evidence type="ECO:0000256" key="8">
    <source>
        <dbReference type="ARBA" id="ARBA00023118"/>
    </source>
</evidence>
<keyword evidence="8 9" id="KW-0051">Antiviral defense</keyword>
<comment type="subunit">
    <text evidence="9">Homodimer, forms a heterotetramer with a Cas1 homodimer.</text>
</comment>
<dbReference type="GO" id="GO:0046872">
    <property type="term" value="F:metal ion binding"/>
    <property type="evidence" value="ECO:0007669"/>
    <property type="project" value="UniProtKB-UniRule"/>
</dbReference>
<dbReference type="SUPFAM" id="SSF143430">
    <property type="entry name" value="TTP0101/SSO1404-like"/>
    <property type="match status" value="1"/>
</dbReference>
<dbReference type="GO" id="GO:0043571">
    <property type="term" value="P:maintenance of CRISPR repeat elements"/>
    <property type="evidence" value="ECO:0007669"/>
    <property type="project" value="UniProtKB-UniRule"/>
</dbReference>
<evidence type="ECO:0000256" key="4">
    <source>
        <dbReference type="ARBA" id="ARBA00022723"/>
    </source>
</evidence>
<dbReference type="GO" id="GO:0004521">
    <property type="term" value="F:RNA endonuclease activity"/>
    <property type="evidence" value="ECO:0007669"/>
    <property type="project" value="UniProtKB-UniRule"/>
</dbReference>
<dbReference type="CDD" id="cd09725">
    <property type="entry name" value="Cas2_I_II_III"/>
    <property type="match status" value="1"/>
</dbReference>
<dbReference type="GO" id="GO:0051607">
    <property type="term" value="P:defense response to virus"/>
    <property type="evidence" value="ECO:0007669"/>
    <property type="project" value="UniProtKB-UniRule"/>
</dbReference>
<keyword evidence="3 9" id="KW-0540">Nuclease</keyword>
<evidence type="ECO:0000256" key="2">
    <source>
        <dbReference type="ARBA" id="ARBA00009959"/>
    </source>
</evidence>
<evidence type="ECO:0000256" key="7">
    <source>
        <dbReference type="ARBA" id="ARBA00022842"/>
    </source>
</evidence>
<dbReference type="InterPro" id="IPR021127">
    <property type="entry name" value="CRISPR_associated_Cas2"/>
</dbReference>
<accession>A0A379DIR9</accession>
<dbReference type="InterPro" id="IPR019199">
    <property type="entry name" value="Virulence_VapD/CRISPR_Cas2"/>
</dbReference>
<gene>
    <name evidence="9" type="primary">cas2</name>
    <name evidence="11" type="ORF">NCTC13100_01421</name>
</gene>
<name>A0A379DIR9_9PORP</name>
<keyword evidence="4 9" id="KW-0479">Metal-binding</keyword>
<comment type="cofactor">
    <cofactor evidence="1 9">
        <name>Mg(2+)</name>
        <dbReference type="ChEBI" id="CHEBI:18420"/>
    </cofactor>
</comment>
<dbReference type="HAMAP" id="MF_01471">
    <property type="entry name" value="Cas2"/>
    <property type="match status" value="1"/>
</dbReference>
<dbReference type="PANTHER" id="PTHR34405:SF3">
    <property type="entry name" value="CRISPR-ASSOCIATED ENDORIBONUCLEASE CAS2 3"/>
    <property type="match status" value="1"/>
</dbReference>
<evidence type="ECO:0000256" key="6">
    <source>
        <dbReference type="ARBA" id="ARBA00022801"/>
    </source>
</evidence>
<evidence type="ECO:0000256" key="10">
    <source>
        <dbReference type="PIRNR" id="PIRNR032582"/>
    </source>
</evidence>
<comment type="similarity">
    <text evidence="2 9 10">Belongs to the CRISPR-associated endoribonuclease Cas2 protein family.</text>
</comment>
<evidence type="ECO:0000313" key="11">
    <source>
        <dbReference type="EMBL" id="SUB78268.1"/>
    </source>
</evidence>
<keyword evidence="6 9" id="KW-0378">Hydrolase</keyword>
<dbReference type="NCBIfam" id="TIGR01573">
    <property type="entry name" value="cas2"/>
    <property type="match status" value="1"/>
</dbReference>
<dbReference type="AlphaFoldDB" id="A0A379DIR9"/>
<dbReference type="GO" id="GO:0016787">
    <property type="term" value="F:hydrolase activity"/>
    <property type="evidence" value="ECO:0007669"/>
    <property type="project" value="UniProtKB-KW"/>
</dbReference>
<organism evidence="11 12">
    <name type="scientific">Porphyromonas macacae</name>
    <dbReference type="NCBI Taxonomy" id="28115"/>
    <lineage>
        <taxon>Bacteria</taxon>
        <taxon>Pseudomonadati</taxon>
        <taxon>Bacteroidota</taxon>
        <taxon>Bacteroidia</taxon>
        <taxon>Bacteroidales</taxon>
        <taxon>Porphyromonadaceae</taxon>
        <taxon>Porphyromonas</taxon>
    </lineage>
</organism>
<evidence type="ECO:0000256" key="9">
    <source>
        <dbReference type="HAMAP-Rule" id="MF_01471"/>
    </source>
</evidence>
<evidence type="ECO:0000256" key="5">
    <source>
        <dbReference type="ARBA" id="ARBA00022759"/>
    </source>
</evidence>
<keyword evidence="5 9" id="KW-0255">Endonuclease</keyword>
<dbReference type="EC" id="3.1.-.-" evidence="9"/>
<keyword evidence="7 9" id="KW-0460">Magnesium</keyword>
<feature type="binding site" evidence="9">
    <location>
        <position position="8"/>
    </location>
    <ligand>
        <name>Mg(2+)</name>
        <dbReference type="ChEBI" id="CHEBI:18420"/>
        <note>catalytic</note>
    </ligand>
</feature>
<evidence type="ECO:0000256" key="1">
    <source>
        <dbReference type="ARBA" id="ARBA00001946"/>
    </source>
</evidence>
<dbReference type="RefSeq" id="WP_026215997.1">
    <property type="nucleotide sequence ID" value="NZ_UGTI01000001.1"/>
</dbReference>
<sequence length="96" mass="11186">MYLLITYDVCTSSPSGAKRLRQVARICQNYGQRVQNSVFECLVDPTQFILMRQALLNTIDEELDSLRIYQLGKNYRNQILFYGRVTSFELEGELII</sequence>
<comment type="function">
    <text evidence="9">CRISPR (clustered regularly interspaced short palindromic repeat), is an adaptive immune system that provides protection against mobile genetic elements (viruses, transposable elements and conjugative plasmids). CRISPR clusters contain sequences complementary to antecedent mobile elements and target invading nucleic acids. CRISPR clusters are transcribed and processed into CRISPR RNA (crRNA). Functions as a ssRNA-specific endoribonuclease. Involved in the integration of spacer DNA into the CRISPR cassette.</text>
</comment>
<evidence type="ECO:0000256" key="3">
    <source>
        <dbReference type="ARBA" id="ARBA00022722"/>
    </source>
</evidence>
<proteinExistence type="inferred from homology"/>
<dbReference type="Pfam" id="PF09827">
    <property type="entry name" value="CRISPR_Cas2"/>
    <property type="match status" value="1"/>
</dbReference>